<dbReference type="GO" id="GO:0004427">
    <property type="term" value="F:inorganic diphosphate phosphatase activity"/>
    <property type="evidence" value="ECO:0007669"/>
    <property type="project" value="UniProtKB-EC"/>
</dbReference>
<dbReference type="STRING" id="1121421.SAMN02745123_00254"/>
<dbReference type="Gene3D" id="3.40.1390.20">
    <property type="entry name" value="HprK N-terminal domain-like"/>
    <property type="match status" value="1"/>
</dbReference>
<feature type="domain" description="CBS" evidence="9">
    <location>
        <begin position="70"/>
        <end position="129"/>
    </location>
</feature>
<dbReference type="InterPro" id="IPR028979">
    <property type="entry name" value="Ser_kin/Pase_Hpr-like_N_sf"/>
</dbReference>
<evidence type="ECO:0000313" key="11">
    <source>
        <dbReference type="Proteomes" id="UP000183997"/>
    </source>
</evidence>
<dbReference type="InterPro" id="IPR000644">
    <property type="entry name" value="CBS_dom"/>
</dbReference>
<organism evidence="10 11">
    <name type="scientific">Desulforamulus aeronauticus DSM 10349</name>
    <dbReference type="NCBI Taxonomy" id="1121421"/>
    <lineage>
        <taxon>Bacteria</taxon>
        <taxon>Bacillati</taxon>
        <taxon>Bacillota</taxon>
        <taxon>Clostridia</taxon>
        <taxon>Eubacteriales</taxon>
        <taxon>Peptococcaceae</taxon>
        <taxon>Desulforamulus</taxon>
    </lineage>
</organism>
<name>A0A1M6NP66_9FIRM</name>
<dbReference type="OrthoDB" id="9766150at2"/>
<dbReference type="Gene3D" id="3.10.580.10">
    <property type="entry name" value="CBS-domain"/>
    <property type="match status" value="1"/>
</dbReference>
<dbReference type="SUPFAM" id="SSF64182">
    <property type="entry name" value="DHH phosphoesterases"/>
    <property type="match status" value="1"/>
</dbReference>
<dbReference type="InterPro" id="IPR046342">
    <property type="entry name" value="CBS_dom_sf"/>
</dbReference>
<evidence type="ECO:0000256" key="8">
    <source>
        <dbReference type="PROSITE-ProRule" id="PRU00703"/>
    </source>
</evidence>
<gene>
    <name evidence="10" type="ORF">SAMN02745123_00254</name>
</gene>
<dbReference type="InterPro" id="IPR038763">
    <property type="entry name" value="DHH_sf"/>
</dbReference>
<dbReference type="EC" id="3.6.1.1" evidence="2"/>
<dbReference type="Pfam" id="PF01368">
    <property type="entry name" value="DHH"/>
    <property type="match status" value="1"/>
</dbReference>
<dbReference type="SUPFAM" id="SSF54631">
    <property type="entry name" value="CBS-domain pair"/>
    <property type="match status" value="1"/>
</dbReference>
<reference evidence="11" key="1">
    <citation type="submission" date="2016-11" db="EMBL/GenBank/DDBJ databases">
        <authorList>
            <person name="Varghese N."/>
            <person name="Submissions S."/>
        </authorList>
    </citation>
    <scope>NUCLEOTIDE SEQUENCE [LARGE SCALE GENOMIC DNA]</scope>
    <source>
        <strain evidence="11">DSM 10349</strain>
    </source>
</reference>
<evidence type="ECO:0000256" key="1">
    <source>
        <dbReference type="ARBA" id="ARBA00001936"/>
    </source>
</evidence>
<dbReference type="SMART" id="SM00116">
    <property type="entry name" value="CBS"/>
    <property type="match status" value="2"/>
</dbReference>
<feature type="domain" description="CBS" evidence="9">
    <location>
        <begin position="245"/>
        <end position="302"/>
    </location>
</feature>
<dbReference type="SUPFAM" id="SSF75138">
    <property type="entry name" value="HprK N-terminal domain-like"/>
    <property type="match status" value="1"/>
</dbReference>
<dbReference type="NCBIfam" id="NF011442">
    <property type="entry name" value="PRK14869.1-4"/>
    <property type="match status" value="1"/>
</dbReference>
<evidence type="ECO:0000313" key="10">
    <source>
        <dbReference type="EMBL" id="SHJ97493.1"/>
    </source>
</evidence>
<dbReference type="EMBL" id="FRAR01000004">
    <property type="protein sequence ID" value="SHJ97493.1"/>
    <property type="molecule type" value="Genomic_DNA"/>
</dbReference>
<proteinExistence type="predicted"/>
<dbReference type="GO" id="GO:0005737">
    <property type="term" value="C:cytoplasm"/>
    <property type="evidence" value="ECO:0007669"/>
    <property type="project" value="InterPro"/>
</dbReference>
<sequence>MATLVFGHKNPDTDSVTASIAFSYLKNKLGYDTTPCVLGNINRESKFVLDHFKVPIPLEIKNVKTQVKDLNYDIVPSIKPDLSILSAYNLMEKLNVKTLPVVNDKNRLLGIITMKDIAMALITGDFYKLHTSITNIVNDLQGQLLVGEVGGKALDGRISVIAYYHKTIQGSIGQDDIIIVGDRYDIIEYALCTQVKSIILTNVNKLPQKYLDLAQEKKIPIISVGLDTYTTAKLISQCNYVSSIMKQKGLLKFNENQYLDEIKEEMISTQYRNYPVVNDDNELLGFINKKHILSPGKKKVFLVDHNEYAQSADGLAEAEILEIVDHHKIGDIATTVPIAFRNMPVGSTCTIIYEMYQEYQIGLTKEIAGLLLSGIISDTLLFKSPTTTEKDRLAVEKLNSILGLDLERYAMDMFKVGTSLEGISVEEIFYKDFKEFNLEEHKMGISQVFTLDIEDVFNRESQFIDFATETHKNKDYFLTLLVITDILKEGSYLLFNAENNSVISTAFQVSSQQGVFVPGLVSRKKQVVPKILEAYQMIR</sequence>
<dbReference type="AlphaFoldDB" id="A0A1M6NP66"/>
<dbReference type="Pfam" id="PF00571">
    <property type="entry name" value="CBS"/>
    <property type="match status" value="2"/>
</dbReference>
<dbReference type="InterPro" id="IPR001667">
    <property type="entry name" value="DDH_dom"/>
</dbReference>
<dbReference type="Pfam" id="PF07085">
    <property type="entry name" value="DRTGG"/>
    <property type="match status" value="1"/>
</dbReference>
<keyword evidence="3" id="KW-0479">Metal-binding</keyword>
<evidence type="ECO:0000256" key="3">
    <source>
        <dbReference type="ARBA" id="ARBA00022723"/>
    </source>
</evidence>
<protein>
    <recommendedName>
        <fullName evidence="2">inorganic diphosphatase</fullName>
        <ecNumber evidence="2">3.6.1.1</ecNumber>
    </recommendedName>
    <alternativeName>
        <fullName evidence="6">Pyrophosphate phospho-hydrolase</fullName>
    </alternativeName>
</protein>
<evidence type="ECO:0000256" key="6">
    <source>
        <dbReference type="ARBA" id="ARBA00032535"/>
    </source>
</evidence>
<dbReference type="RefSeq" id="WP_084082256.1">
    <property type="nucleotide sequence ID" value="NZ_FRAR01000004.1"/>
</dbReference>
<dbReference type="PROSITE" id="PS51371">
    <property type="entry name" value="CBS"/>
    <property type="match status" value="2"/>
</dbReference>
<dbReference type="Pfam" id="PF02833">
    <property type="entry name" value="DHHA2"/>
    <property type="match status" value="1"/>
</dbReference>
<evidence type="ECO:0000256" key="5">
    <source>
        <dbReference type="ARBA" id="ARBA00023211"/>
    </source>
</evidence>
<dbReference type="NCBIfam" id="NF011440">
    <property type="entry name" value="PRK14869.1-2"/>
    <property type="match status" value="1"/>
</dbReference>
<accession>A0A1M6NP66</accession>
<dbReference type="GO" id="GO:0046872">
    <property type="term" value="F:metal ion binding"/>
    <property type="evidence" value="ECO:0007669"/>
    <property type="project" value="UniProtKB-KW"/>
</dbReference>
<keyword evidence="4" id="KW-0378">Hydrolase</keyword>
<dbReference type="NCBIfam" id="NF011443">
    <property type="entry name" value="PRK14869.1-5"/>
    <property type="match status" value="1"/>
</dbReference>
<dbReference type="PANTHER" id="PTHR12112">
    <property type="entry name" value="BNIP - RELATED"/>
    <property type="match status" value="1"/>
</dbReference>
<dbReference type="FunFam" id="3.90.1640.10:FF:000001">
    <property type="entry name" value="Probable manganese-dependent inorganic pyrophosphatase"/>
    <property type="match status" value="1"/>
</dbReference>
<dbReference type="InterPro" id="IPR004097">
    <property type="entry name" value="DHHA2"/>
</dbReference>
<keyword evidence="8" id="KW-0129">CBS domain</keyword>
<evidence type="ECO:0000259" key="9">
    <source>
        <dbReference type="PROSITE" id="PS51371"/>
    </source>
</evidence>
<evidence type="ECO:0000256" key="4">
    <source>
        <dbReference type="ARBA" id="ARBA00022801"/>
    </source>
</evidence>
<comment type="cofactor">
    <cofactor evidence="1">
        <name>Mn(2+)</name>
        <dbReference type="ChEBI" id="CHEBI:29035"/>
    </cofactor>
</comment>
<evidence type="ECO:0000256" key="2">
    <source>
        <dbReference type="ARBA" id="ARBA00012146"/>
    </source>
</evidence>
<dbReference type="Gene3D" id="3.90.1640.10">
    <property type="entry name" value="inorganic pyrophosphatase (n-terminal core)"/>
    <property type="match status" value="1"/>
</dbReference>
<dbReference type="PANTHER" id="PTHR12112:SF22">
    <property type="entry name" value="MANGANESE-DEPENDENT INORGANIC PYROPHOSPHATASE-RELATED"/>
    <property type="match status" value="1"/>
</dbReference>
<keyword evidence="11" id="KW-1185">Reference proteome</keyword>
<evidence type="ECO:0000256" key="7">
    <source>
        <dbReference type="ARBA" id="ARBA00047820"/>
    </source>
</evidence>
<dbReference type="Gene3D" id="3.10.310.20">
    <property type="entry name" value="DHHA2 domain"/>
    <property type="match status" value="1"/>
</dbReference>
<comment type="catalytic activity">
    <reaction evidence="7">
        <text>diphosphate + H2O = 2 phosphate + H(+)</text>
        <dbReference type="Rhea" id="RHEA:24576"/>
        <dbReference type="ChEBI" id="CHEBI:15377"/>
        <dbReference type="ChEBI" id="CHEBI:15378"/>
        <dbReference type="ChEBI" id="CHEBI:33019"/>
        <dbReference type="ChEBI" id="CHEBI:43474"/>
        <dbReference type="EC" id="3.6.1.1"/>
    </reaction>
</comment>
<dbReference type="InterPro" id="IPR038222">
    <property type="entry name" value="DHHA2_dom_sf"/>
</dbReference>
<dbReference type="CDD" id="cd04597">
    <property type="entry name" value="CBS_pair_inorgPPase"/>
    <property type="match status" value="1"/>
</dbReference>
<dbReference type="InterPro" id="IPR010766">
    <property type="entry name" value="DRTGG"/>
</dbReference>
<dbReference type="Proteomes" id="UP000183997">
    <property type="component" value="Unassembled WGS sequence"/>
</dbReference>
<keyword evidence="5" id="KW-0464">Manganese</keyword>
<dbReference type="SMART" id="SM01131">
    <property type="entry name" value="DHHA2"/>
    <property type="match status" value="1"/>
</dbReference>